<sequence length="85" mass="9719">MHIRPFVRPSCNCWSLKTGLAIRVRHVVVADHNSCMLNRMSFHHSNVHSVEWNNQSSWSLITTARQQLINAHTGLVFIAPAIFAR</sequence>
<dbReference type="Proteomes" id="UP000055024">
    <property type="component" value="Unassembled WGS sequence"/>
</dbReference>
<evidence type="ECO:0000313" key="2">
    <source>
        <dbReference type="Proteomes" id="UP000055024"/>
    </source>
</evidence>
<dbReference type="OrthoDB" id="10452991at2759"/>
<accession>A0A0V1HAN9</accession>
<reference evidence="1 2" key="1">
    <citation type="submission" date="2015-01" db="EMBL/GenBank/DDBJ databases">
        <title>Evolution of Trichinella species and genotypes.</title>
        <authorList>
            <person name="Korhonen P.K."/>
            <person name="Edoardo P."/>
            <person name="Giuseppe L.R."/>
            <person name="Gasser R.B."/>
        </authorList>
    </citation>
    <scope>NUCLEOTIDE SEQUENCE [LARGE SCALE GENOMIC DNA]</scope>
    <source>
        <strain evidence="1">ISS1029</strain>
    </source>
</reference>
<dbReference type="AlphaFoldDB" id="A0A0V1HAN9"/>
<evidence type="ECO:0000313" key="1">
    <source>
        <dbReference type="EMBL" id="KRZ07643.1"/>
    </source>
</evidence>
<organism evidence="1 2">
    <name type="scientific">Trichinella zimbabwensis</name>
    <dbReference type="NCBI Taxonomy" id="268475"/>
    <lineage>
        <taxon>Eukaryota</taxon>
        <taxon>Metazoa</taxon>
        <taxon>Ecdysozoa</taxon>
        <taxon>Nematoda</taxon>
        <taxon>Enoplea</taxon>
        <taxon>Dorylaimia</taxon>
        <taxon>Trichinellida</taxon>
        <taxon>Trichinellidae</taxon>
        <taxon>Trichinella</taxon>
    </lineage>
</organism>
<dbReference type="EMBL" id="JYDP01000099">
    <property type="protein sequence ID" value="KRZ07643.1"/>
    <property type="molecule type" value="Genomic_DNA"/>
</dbReference>
<proteinExistence type="predicted"/>
<gene>
    <name evidence="1" type="ORF">T11_1496</name>
</gene>
<keyword evidence="2" id="KW-1185">Reference proteome</keyword>
<name>A0A0V1HAN9_9BILA</name>
<protein>
    <submittedName>
        <fullName evidence="1">Uncharacterized protein</fullName>
    </submittedName>
</protein>
<comment type="caution">
    <text evidence="1">The sequence shown here is derived from an EMBL/GenBank/DDBJ whole genome shotgun (WGS) entry which is preliminary data.</text>
</comment>